<evidence type="ECO:0000313" key="4">
    <source>
        <dbReference type="EMBL" id="GID58012.1"/>
    </source>
</evidence>
<keyword evidence="2" id="KW-0812">Transmembrane</keyword>
<evidence type="ECO:0000256" key="2">
    <source>
        <dbReference type="SAM" id="Phobius"/>
    </source>
</evidence>
<evidence type="ECO:0000256" key="1">
    <source>
        <dbReference type="SAM" id="MobiDB-lite"/>
    </source>
</evidence>
<feature type="compositionally biased region" description="Gly residues" evidence="1">
    <location>
        <begin position="150"/>
        <end position="161"/>
    </location>
</feature>
<comment type="caution">
    <text evidence="4">The sequence shown here is derived from an EMBL/GenBank/DDBJ whole genome shotgun (WGS) entry which is preliminary data.</text>
</comment>
<feature type="signal peptide" evidence="3">
    <location>
        <begin position="1"/>
        <end position="31"/>
    </location>
</feature>
<keyword evidence="5" id="KW-1185">Reference proteome</keyword>
<feature type="region of interest" description="Disordered" evidence="1">
    <location>
        <begin position="121"/>
        <end position="170"/>
    </location>
</feature>
<reference evidence="4 5" key="1">
    <citation type="submission" date="2021-01" db="EMBL/GenBank/DDBJ databases">
        <title>Whole genome shotgun sequence of Actinoplanes couchii NBRC 106145.</title>
        <authorList>
            <person name="Komaki H."/>
            <person name="Tamura T."/>
        </authorList>
    </citation>
    <scope>NUCLEOTIDE SEQUENCE [LARGE SCALE GENOMIC DNA]</scope>
    <source>
        <strain evidence="4 5">NBRC 106145</strain>
    </source>
</reference>
<dbReference type="RefSeq" id="WP_203801502.1">
    <property type="nucleotide sequence ID" value="NZ_BAAAQE010000019.1"/>
</dbReference>
<dbReference type="EMBL" id="BOMG01000080">
    <property type="protein sequence ID" value="GID58012.1"/>
    <property type="molecule type" value="Genomic_DNA"/>
</dbReference>
<organism evidence="4 5">
    <name type="scientific">Actinoplanes couchii</name>
    <dbReference type="NCBI Taxonomy" id="403638"/>
    <lineage>
        <taxon>Bacteria</taxon>
        <taxon>Bacillati</taxon>
        <taxon>Actinomycetota</taxon>
        <taxon>Actinomycetes</taxon>
        <taxon>Micromonosporales</taxon>
        <taxon>Micromonosporaceae</taxon>
        <taxon>Actinoplanes</taxon>
    </lineage>
</organism>
<dbReference type="Proteomes" id="UP000612282">
    <property type="component" value="Unassembled WGS sequence"/>
</dbReference>
<name>A0ABQ3XHM7_9ACTN</name>
<keyword evidence="3" id="KW-0732">Signal</keyword>
<gene>
    <name evidence="4" type="ORF">Aco03nite_064160</name>
</gene>
<keyword evidence="2" id="KW-0472">Membrane</keyword>
<evidence type="ECO:0000313" key="5">
    <source>
        <dbReference type="Proteomes" id="UP000612282"/>
    </source>
</evidence>
<proteinExistence type="predicted"/>
<feature type="chain" id="PRO_5046613587" evidence="3">
    <location>
        <begin position="32"/>
        <end position="463"/>
    </location>
</feature>
<accession>A0ABQ3XHM7</accession>
<keyword evidence="2" id="KW-1133">Transmembrane helix</keyword>
<feature type="compositionally biased region" description="Low complexity" evidence="1">
    <location>
        <begin position="135"/>
        <end position="149"/>
    </location>
</feature>
<protein>
    <submittedName>
        <fullName evidence="4">Uncharacterized protein</fullName>
    </submittedName>
</protein>
<sequence>MDRRTLGRGSVTLLGLAVATAGLLAAGPAAAAGPAVAAGPAQHVAAEFQRKLADTKWYVIQPEFGGEPEFLYAIAERYLGDGDRYIEIFELNKNRPQADGTALTDPAAVTAGWVLIMPEDAQGDGIQTGPPPTGAPAASSAPATAPAGEPAGGPGGPGGPGSPRRPDPAAPTNTGLILAIVAGVLVLAGAAAGAWWFLRRRKATTKPAEPGRAFDTDAAWTINRALQVMVTSADQAGIAVPSIYGVSIDESRIWLRLAAPDETAPVPWVSLESGRTWQAQLRDLQSLPVNNDLPTPCPRLVTLGTVNGVRELVDLGQATGMIGIHGDAATARELVSSWAAELSGSWWASHVQVVTGDLDPHLAGGERVSTRDALATAEGDGSDAAFTLRGSSSSERKLGVLILGSTPAAKELERAQALVNRPGAAWVVIVVGKTRYDRWQFTVDANGKLDTGALGITVQISRP</sequence>
<evidence type="ECO:0000256" key="3">
    <source>
        <dbReference type="SAM" id="SignalP"/>
    </source>
</evidence>
<feature type="transmembrane region" description="Helical" evidence="2">
    <location>
        <begin position="175"/>
        <end position="198"/>
    </location>
</feature>